<proteinExistence type="predicted"/>
<evidence type="ECO:0000259" key="2">
    <source>
        <dbReference type="PROSITE" id="PS50181"/>
    </source>
</evidence>
<evidence type="ECO:0000256" key="1">
    <source>
        <dbReference type="SAM" id="MobiDB-lite"/>
    </source>
</evidence>
<dbReference type="SMART" id="SM00256">
    <property type="entry name" value="FBOX"/>
    <property type="match status" value="1"/>
</dbReference>
<dbReference type="Gene3D" id="1.20.1280.50">
    <property type="match status" value="1"/>
</dbReference>
<dbReference type="InterPro" id="IPR009976">
    <property type="entry name" value="Sec10-like"/>
</dbReference>
<dbReference type="EMBL" id="FJOG01000011">
    <property type="protein sequence ID" value="CZR57902.1"/>
    <property type="molecule type" value="Genomic_DNA"/>
</dbReference>
<dbReference type="GO" id="GO:0000145">
    <property type="term" value="C:exocyst"/>
    <property type="evidence" value="ECO:0007669"/>
    <property type="project" value="TreeGrafter"/>
</dbReference>
<dbReference type="Pfam" id="PF07393">
    <property type="entry name" value="Sec10_HB"/>
    <property type="match status" value="1"/>
</dbReference>
<dbReference type="PROSITE" id="PS50181">
    <property type="entry name" value="FBOX"/>
    <property type="match status" value="1"/>
</dbReference>
<feature type="region of interest" description="Disordered" evidence="1">
    <location>
        <begin position="534"/>
        <end position="571"/>
    </location>
</feature>
<dbReference type="SUPFAM" id="SSF81383">
    <property type="entry name" value="F-box domain"/>
    <property type="match status" value="1"/>
</dbReference>
<dbReference type="PANTHER" id="PTHR12100:SF1">
    <property type="entry name" value="RECYCLIN-1"/>
    <property type="match status" value="1"/>
</dbReference>
<dbReference type="GO" id="GO:0006893">
    <property type="term" value="P:Golgi to plasma membrane transport"/>
    <property type="evidence" value="ECO:0007669"/>
    <property type="project" value="TreeGrafter"/>
</dbReference>
<keyword evidence="4" id="KW-1185">Reference proteome</keyword>
<dbReference type="Proteomes" id="UP000184330">
    <property type="component" value="Unassembled WGS sequence"/>
</dbReference>
<feature type="domain" description="F-box" evidence="2">
    <location>
        <begin position="28"/>
        <end position="74"/>
    </location>
</feature>
<accession>A0A1L7WYP5</accession>
<sequence length="942" mass="105131">MSNFKRTVPPPGGARNSIISSLKATQMIDSKPVLPAEIISTILDFLPIPDLMSFARTSKRMLEMVYEDSRWVQRLQVMGVWNEGEARKRFEDAMKRKREIMRIRAEEETKRIGIGVNGNAGIRKTSTTLFDAGVEEERQRKSVDVSKAAARNPVDGFETLSMSATAAPVSRAPMLDPEALLNVFSGVKSIRGSARLEYGRIYAALAPFYFDLARSRSHMDPVIFRVYRDPEQQAQMLAHLQIFSKSDWAQGWRQREEKLVTMVGIFENAVVREFEQGYEAWDIDGRMRRYAHVLAVLNGGHAGIELFVQKHPIFTDMDALGSCMDCINQASAEGIALEPSLQFLETLSKKINDQADVIDRVFPAGEDVYQILLDKVGEDILMEYVTPLFDEAHERSIASYLKAVAGIFDQTMRFGLTLKPTKNSPPDFLDKIKNVVARVFEPHVDLYLQEELDFFKKQADAEVGIWESKLSAQDATAESFYMANFNRQADKKDFLTSFKKVVMMPVNVLPTLPIASPFGLSPFGTAKPAQAALQANRASLQAPPPSLSPAPSRPHTPGLGVAGDRSSTPIPLPAEAPADELAAKAALMASRLEGIKSLFSIEVALDLTHAAKASIERAALFVRLGGQTGEEAREQCESIFVALLSILGNRHVKVGFDKAVDHLSQYNPREVSEHHQGVAPLVTFLELVNVGDLISQMIDVFYEQQLAATKLADRNDFLDPAVKAKKKFEQMLDERVAAGLNKGIDVLMDEVEYLCATTQLPTDYNPVPPPPGKTQDFDVGPTKSAEQVVNLVESHTKMLTGSTDKNMLDVFNQEVGLRLFTALCKHLKRQRISVDGSIKLISDMNLYFIYIKTLRNSDLLEYFKALRELSQIYLIDRKHAKEMAEVIADTQRFGGSLERRRFMSLRRGGRIGMWLRGRWRGRCMGLGVGLCESKIGGRARCK</sequence>
<gene>
    <name evidence="3" type="ORF">PAC_07792</name>
</gene>
<dbReference type="GO" id="GO:0006887">
    <property type="term" value="P:exocytosis"/>
    <property type="evidence" value="ECO:0007669"/>
    <property type="project" value="TreeGrafter"/>
</dbReference>
<dbReference type="Pfam" id="PF12937">
    <property type="entry name" value="F-box-like"/>
    <property type="match status" value="1"/>
</dbReference>
<dbReference type="InterPro" id="IPR036047">
    <property type="entry name" value="F-box-like_dom_sf"/>
</dbReference>
<organism evidence="3 4">
    <name type="scientific">Phialocephala subalpina</name>
    <dbReference type="NCBI Taxonomy" id="576137"/>
    <lineage>
        <taxon>Eukaryota</taxon>
        <taxon>Fungi</taxon>
        <taxon>Dikarya</taxon>
        <taxon>Ascomycota</taxon>
        <taxon>Pezizomycotina</taxon>
        <taxon>Leotiomycetes</taxon>
        <taxon>Helotiales</taxon>
        <taxon>Mollisiaceae</taxon>
        <taxon>Phialocephala</taxon>
        <taxon>Phialocephala fortinii species complex</taxon>
    </lineage>
</organism>
<dbReference type="AlphaFoldDB" id="A0A1L7WYP5"/>
<feature type="compositionally biased region" description="Pro residues" evidence="1">
    <location>
        <begin position="542"/>
        <end position="554"/>
    </location>
</feature>
<protein>
    <submittedName>
        <fullName evidence="3">Related to Sls2 protein</fullName>
    </submittedName>
</protein>
<dbReference type="PANTHER" id="PTHR12100">
    <property type="entry name" value="SEC10"/>
    <property type="match status" value="1"/>
</dbReference>
<dbReference type="InterPro" id="IPR048627">
    <property type="entry name" value="Sec10_HB"/>
</dbReference>
<dbReference type="OrthoDB" id="5554140at2759"/>
<evidence type="ECO:0000313" key="3">
    <source>
        <dbReference type="EMBL" id="CZR57902.1"/>
    </source>
</evidence>
<name>A0A1L7WYP5_9HELO</name>
<dbReference type="InterPro" id="IPR001810">
    <property type="entry name" value="F-box_dom"/>
</dbReference>
<evidence type="ECO:0000313" key="4">
    <source>
        <dbReference type="Proteomes" id="UP000184330"/>
    </source>
</evidence>
<dbReference type="STRING" id="576137.A0A1L7WYP5"/>
<reference evidence="3 4" key="1">
    <citation type="submission" date="2016-03" db="EMBL/GenBank/DDBJ databases">
        <authorList>
            <person name="Ploux O."/>
        </authorList>
    </citation>
    <scope>NUCLEOTIDE SEQUENCE [LARGE SCALE GENOMIC DNA]</scope>
    <source>
        <strain evidence="3 4">UAMH 11012</strain>
    </source>
</reference>